<dbReference type="GO" id="GO:0005789">
    <property type="term" value="C:endoplasmic reticulum membrane"/>
    <property type="evidence" value="ECO:0007669"/>
    <property type="project" value="InterPro"/>
</dbReference>
<evidence type="ECO:0000256" key="2">
    <source>
        <dbReference type="ARBA" id="ARBA00022692"/>
    </source>
</evidence>
<organism evidence="6">
    <name type="scientific">Palpitomonas bilix</name>
    <dbReference type="NCBI Taxonomy" id="652834"/>
    <lineage>
        <taxon>Eukaryota</taxon>
        <taxon>Eukaryota incertae sedis</taxon>
    </lineage>
</organism>
<dbReference type="AlphaFoldDB" id="A0A7S3DHP2"/>
<reference evidence="6" key="1">
    <citation type="submission" date="2021-01" db="EMBL/GenBank/DDBJ databases">
        <authorList>
            <person name="Corre E."/>
            <person name="Pelletier E."/>
            <person name="Niang G."/>
            <person name="Scheremetjew M."/>
            <person name="Finn R."/>
            <person name="Kale V."/>
            <person name="Holt S."/>
            <person name="Cochrane G."/>
            <person name="Meng A."/>
            <person name="Brown T."/>
            <person name="Cohen L."/>
        </authorList>
    </citation>
    <scope>NUCLEOTIDE SEQUENCE</scope>
    <source>
        <strain evidence="6">NIES-2562</strain>
    </source>
</reference>
<evidence type="ECO:0000256" key="1">
    <source>
        <dbReference type="ARBA" id="ARBA00004141"/>
    </source>
</evidence>
<feature type="transmembrane region" description="Helical" evidence="5">
    <location>
        <begin position="27"/>
        <end position="48"/>
    </location>
</feature>
<feature type="transmembrane region" description="Helical" evidence="5">
    <location>
        <begin position="128"/>
        <end position="146"/>
    </location>
</feature>
<feature type="transmembrane region" description="Helical" evidence="5">
    <location>
        <begin position="106"/>
        <end position="122"/>
    </location>
</feature>
<comment type="subcellular location">
    <subcellularLocation>
        <location evidence="1">Membrane</location>
        <topology evidence="1">Multi-pass membrane protein</topology>
    </subcellularLocation>
</comment>
<dbReference type="EMBL" id="HBIB01030765">
    <property type="protein sequence ID" value="CAE0257663.1"/>
    <property type="molecule type" value="Transcribed_RNA"/>
</dbReference>
<keyword evidence="2 5" id="KW-0812">Transmembrane</keyword>
<evidence type="ECO:0000313" key="6">
    <source>
        <dbReference type="EMBL" id="CAE0257663.1"/>
    </source>
</evidence>
<evidence type="ECO:0000256" key="5">
    <source>
        <dbReference type="SAM" id="Phobius"/>
    </source>
</evidence>
<dbReference type="PANTHER" id="PTHR12665">
    <property type="entry name" value="ORMDL PROTEINS"/>
    <property type="match status" value="1"/>
</dbReference>
<feature type="transmembrane region" description="Helical" evidence="5">
    <location>
        <begin position="54"/>
        <end position="73"/>
    </location>
</feature>
<protein>
    <submittedName>
        <fullName evidence="6">Uncharacterized protein</fullName>
    </submittedName>
</protein>
<dbReference type="Pfam" id="PF04061">
    <property type="entry name" value="ORMDL"/>
    <property type="match status" value="1"/>
</dbReference>
<name>A0A7S3DHP2_9EUKA</name>
<gene>
    <name evidence="6" type="ORF">PBIL07802_LOCUS19923</name>
</gene>
<sequence length="182" mass="20847">MTLRKVTSEGDLNDLNPNTNWVHKKGAWTAFVVGLCVAYWAFTAFFGFSPATAWTIIITIHTISTFYGFHWALGSPLDSVGNENVYKLTWWEQLDNGAQWTASKKFLTVVPIALFLIAYPSIEAHSDLFWYNAFMTTVLVMGKMPFMHRIRILGINNVRREHAHYTSKRVHDPSLFEDVNTN</sequence>
<keyword evidence="3 5" id="KW-1133">Transmembrane helix</keyword>
<evidence type="ECO:0000256" key="4">
    <source>
        <dbReference type="ARBA" id="ARBA00023136"/>
    </source>
</evidence>
<dbReference type="InterPro" id="IPR007203">
    <property type="entry name" value="ORMDL"/>
</dbReference>
<proteinExistence type="predicted"/>
<evidence type="ECO:0000256" key="3">
    <source>
        <dbReference type="ARBA" id="ARBA00022989"/>
    </source>
</evidence>
<keyword evidence="4 5" id="KW-0472">Membrane</keyword>
<accession>A0A7S3DHP2</accession>